<dbReference type="RefSeq" id="WP_193348111.1">
    <property type="nucleotide sequence ID" value="NZ_CBCSIP010000409.1"/>
</dbReference>
<organism evidence="1 2">
    <name type="scientific">Corallococcus soli</name>
    <dbReference type="NCBI Taxonomy" id="2710757"/>
    <lineage>
        <taxon>Bacteria</taxon>
        <taxon>Pseudomonadati</taxon>
        <taxon>Myxococcota</taxon>
        <taxon>Myxococcia</taxon>
        <taxon>Myxococcales</taxon>
        <taxon>Cystobacterineae</taxon>
        <taxon>Myxococcaceae</taxon>
        <taxon>Corallococcus</taxon>
    </lineage>
</organism>
<evidence type="ECO:0008006" key="3">
    <source>
        <dbReference type="Google" id="ProtNLM"/>
    </source>
</evidence>
<evidence type="ECO:0000313" key="1">
    <source>
        <dbReference type="EMBL" id="MBE4748742.1"/>
    </source>
</evidence>
<protein>
    <recommendedName>
        <fullName evidence="3">Secreted protein</fullName>
    </recommendedName>
</protein>
<dbReference type="EMBL" id="JAAIYO010000002">
    <property type="protein sequence ID" value="MBE4748742.1"/>
    <property type="molecule type" value="Genomic_DNA"/>
</dbReference>
<sequence length="75" mass="8224">MFVFTRAHVQLIYGSVGVRLGIPLFATERKVARPPLCSWAQEANGIGSSAGDNNKPLRKTAWPDTTFVSMTQHPP</sequence>
<evidence type="ECO:0000313" key="2">
    <source>
        <dbReference type="Proteomes" id="UP001516472"/>
    </source>
</evidence>
<keyword evidence="2" id="KW-1185">Reference proteome</keyword>
<dbReference type="Proteomes" id="UP001516472">
    <property type="component" value="Unassembled WGS sequence"/>
</dbReference>
<proteinExistence type="predicted"/>
<gene>
    <name evidence="1" type="ORF">G4177_11270</name>
</gene>
<comment type="caution">
    <text evidence="1">The sequence shown here is derived from an EMBL/GenBank/DDBJ whole genome shotgun (WGS) entry which is preliminary data.</text>
</comment>
<accession>A0ABR9PLF2</accession>
<name>A0ABR9PLF2_9BACT</name>
<reference evidence="1 2" key="1">
    <citation type="submission" date="2020-02" db="EMBL/GenBank/DDBJ databases">
        <authorList>
            <person name="Babadi Z.K."/>
            <person name="Risdian C."/>
            <person name="Ebrahimipour G.H."/>
            <person name="Wink J."/>
        </authorList>
    </citation>
    <scope>NUCLEOTIDE SEQUENCE [LARGE SCALE GENOMIC DNA]</scope>
    <source>
        <strain evidence="1 2">ZKHCc1 1396</strain>
    </source>
</reference>